<accession>A0ABW2AT45</accession>
<keyword evidence="5" id="KW-0378">Hydrolase</keyword>
<evidence type="ECO:0000256" key="2">
    <source>
        <dbReference type="ARBA" id="ARBA00022649"/>
    </source>
</evidence>
<evidence type="ECO:0000313" key="8">
    <source>
        <dbReference type="EMBL" id="MFC6714166.1"/>
    </source>
</evidence>
<gene>
    <name evidence="8" type="ORF">ACFQBT_10230</name>
</gene>
<keyword evidence="2" id="KW-1277">Toxin-antitoxin system</keyword>
<evidence type="ECO:0000256" key="1">
    <source>
        <dbReference type="ARBA" id="ARBA00006620"/>
    </source>
</evidence>
<comment type="caution">
    <text evidence="8">The sequence shown here is derived from an EMBL/GenBank/DDBJ whole genome shotgun (WGS) entry which is preliminary data.</text>
</comment>
<keyword evidence="7" id="KW-0346">Stress response</keyword>
<proteinExistence type="inferred from homology"/>
<dbReference type="SUPFAM" id="SSF54786">
    <property type="entry name" value="YcfA/nrd intein domain"/>
    <property type="match status" value="1"/>
</dbReference>
<dbReference type="Proteomes" id="UP001596356">
    <property type="component" value="Unassembled WGS sequence"/>
</dbReference>
<dbReference type="Gene3D" id="3.30.920.30">
    <property type="entry name" value="Hypothetical protein"/>
    <property type="match status" value="1"/>
</dbReference>
<evidence type="ECO:0000313" key="9">
    <source>
        <dbReference type="Proteomes" id="UP001596356"/>
    </source>
</evidence>
<dbReference type="RefSeq" id="WP_377822453.1">
    <property type="nucleotide sequence ID" value="NZ_JBHSWJ010000002.1"/>
</dbReference>
<sequence length="70" mass="7882">MIARIEALGGYQTRQRGSHRRFEAKYNDADGVTRAVHTTVQVHKGKDIPTGTLRSIQKDMEPAFGKGWLQ</sequence>
<evidence type="ECO:0000256" key="4">
    <source>
        <dbReference type="ARBA" id="ARBA00022759"/>
    </source>
</evidence>
<organism evidence="8 9">
    <name type="scientific">Branchiibius cervicis</name>
    <dbReference type="NCBI Taxonomy" id="908252"/>
    <lineage>
        <taxon>Bacteria</taxon>
        <taxon>Bacillati</taxon>
        <taxon>Actinomycetota</taxon>
        <taxon>Actinomycetes</taxon>
        <taxon>Micrococcales</taxon>
        <taxon>Dermacoccaceae</taxon>
        <taxon>Branchiibius</taxon>
    </lineage>
</organism>
<comment type="similarity">
    <text evidence="1">Belongs to the HicA mRNA interferase family.</text>
</comment>
<dbReference type="InterPro" id="IPR038570">
    <property type="entry name" value="HicA_sf"/>
</dbReference>
<reference evidence="9" key="1">
    <citation type="journal article" date="2019" name="Int. J. Syst. Evol. Microbiol.">
        <title>The Global Catalogue of Microorganisms (GCM) 10K type strain sequencing project: providing services to taxonomists for standard genome sequencing and annotation.</title>
        <authorList>
            <consortium name="The Broad Institute Genomics Platform"/>
            <consortium name="The Broad Institute Genome Sequencing Center for Infectious Disease"/>
            <person name="Wu L."/>
            <person name="Ma J."/>
        </authorList>
    </citation>
    <scope>NUCLEOTIDE SEQUENCE [LARGE SCALE GENOMIC DNA]</scope>
    <source>
        <strain evidence="9">NBRC 106593</strain>
    </source>
</reference>
<evidence type="ECO:0000256" key="3">
    <source>
        <dbReference type="ARBA" id="ARBA00022722"/>
    </source>
</evidence>
<keyword evidence="6" id="KW-0694">RNA-binding</keyword>
<dbReference type="EMBL" id="JBHSWJ010000002">
    <property type="protein sequence ID" value="MFC6714166.1"/>
    <property type="molecule type" value="Genomic_DNA"/>
</dbReference>
<evidence type="ECO:0000256" key="5">
    <source>
        <dbReference type="ARBA" id="ARBA00022801"/>
    </source>
</evidence>
<keyword evidence="3" id="KW-0540">Nuclease</keyword>
<name>A0ABW2AT45_9MICO</name>
<evidence type="ECO:0000256" key="7">
    <source>
        <dbReference type="ARBA" id="ARBA00023016"/>
    </source>
</evidence>
<keyword evidence="4" id="KW-0255">Endonuclease</keyword>
<protein>
    <submittedName>
        <fullName evidence="8">Type II toxin-antitoxin system HicA family toxin</fullName>
    </submittedName>
</protein>
<keyword evidence="9" id="KW-1185">Reference proteome</keyword>
<dbReference type="Pfam" id="PF07927">
    <property type="entry name" value="HicA_toxin"/>
    <property type="match status" value="1"/>
</dbReference>
<dbReference type="InterPro" id="IPR012933">
    <property type="entry name" value="HicA_mRNA_interferase"/>
</dbReference>
<evidence type="ECO:0000256" key="6">
    <source>
        <dbReference type="ARBA" id="ARBA00022884"/>
    </source>
</evidence>